<dbReference type="EMBL" id="CP012154">
    <property type="protein sequence ID" value="AKS43209.1"/>
    <property type="molecule type" value="Genomic_DNA"/>
</dbReference>
<name>A0A0K0XZV7_9GAMM</name>
<accession>A0A0K0XZV7</accession>
<dbReference type="OrthoDB" id="5918411at2"/>
<evidence type="ECO:0000313" key="1">
    <source>
        <dbReference type="EMBL" id="AKS43209.1"/>
    </source>
</evidence>
<dbReference type="Proteomes" id="UP000066624">
    <property type="component" value="Chromosome"/>
</dbReference>
<evidence type="ECO:0000313" key="2">
    <source>
        <dbReference type="Proteomes" id="UP000066624"/>
    </source>
</evidence>
<protein>
    <submittedName>
        <fullName evidence="1">Uncharacterized protein</fullName>
    </submittedName>
</protein>
<dbReference type="STRING" id="1579979.WM2015_2852"/>
<dbReference type="AlphaFoldDB" id="A0A0K0XZV7"/>
<sequence>MDLSNRPELAYLGELAGVIHSGLGNTSWLVIGATARDLLMQYGHGIQVRRATDDIDLAIAVEDWSHFHRVRQQLLDSDAFEEVPGVVHQLRSEVGIRFDLIPFGGVERENGTIAWPPDGTPELTVGGFTEALENAQTVFLPGNQRIRVISLPMLVHMKIIASAERHLRRPGVDLSDVVFILANYLECGHRQRLFEDENDLLDTPDFDYQLAGAILAGRDLGRIWVAADSTRQIEALKTILLPQIADDRPGPLLSQLPAPQLEQSAQLLESFLHGLAGTLKNDQR</sequence>
<dbReference type="KEGG" id="wma:WM2015_2852"/>
<organism evidence="1 2">
    <name type="scientific">Wenzhouxiangella marina</name>
    <dbReference type="NCBI Taxonomy" id="1579979"/>
    <lineage>
        <taxon>Bacteria</taxon>
        <taxon>Pseudomonadati</taxon>
        <taxon>Pseudomonadota</taxon>
        <taxon>Gammaproteobacteria</taxon>
        <taxon>Chromatiales</taxon>
        <taxon>Wenzhouxiangellaceae</taxon>
        <taxon>Wenzhouxiangella</taxon>
    </lineage>
</organism>
<proteinExistence type="predicted"/>
<dbReference type="RefSeq" id="WP_049726714.1">
    <property type="nucleotide sequence ID" value="NZ_CP012154.1"/>
</dbReference>
<reference evidence="1 2" key="1">
    <citation type="submission" date="2015-07" db="EMBL/GenBank/DDBJ databases">
        <authorList>
            <person name="Noorani M."/>
        </authorList>
    </citation>
    <scope>NUCLEOTIDE SEQUENCE [LARGE SCALE GENOMIC DNA]</scope>
    <source>
        <strain evidence="1 2">KCTC 42284</strain>
    </source>
</reference>
<keyword evidence="2" id="KW-1185">Reference proteome</keyword>
<gene>
    <name evidence="1" type="ORF">WM2015_2852</name>
</gene>